<feature type="transmembrane region" description="Helical" evidence="11">
    <location>
        <begin position="777"/>
        <end position="797"/>
    </location>
</feature>
<dbReference type="InterPro" id="IPR003392">
    <property type="entry name" value="PTHD_SSD"/>
</dbReference>
<evidence type="ECO:0000256" key="9">
    <source>
        <dbReference type="ARBA" id="ARBA00074262"/>
    </source>
</evidence>
<evidence type="ECO:0000256" key="8">
    <source>
        <dbReference type="ARBA" id="ARBA00060429"/>
    </source>
</evidence>
<dbReference type="PROSITE" id="PS50156">
    <property type="entry name" value="SSD"/>
    <property type="match status" value="1"/>
</dbReference>
<feature type="domain" description="SSD" evidence="12">
    <location>
        <begin position="260"/>
        <end position="417"/>
    </location>
</feature>
<feature type="transmembrane region" description="Helical" evidence="11">
    <location>
        <begin position="260"/>
        <end position="282"/>
    </location>
</feature>
<evidence type="ECO:0000256" key="2">
    <source>
        <dbReference type="ARBA" id="ARBA00022475"/>
    </source>
</evidence>
<feature type="transmembrane region" description="Helical" evidence="11">
    <location>
        <begin position="482"/>
        <end position="502"/>
    </location>
</feature>
<keyword evidence="4 11" id="KW-1133">Transmembrane helix</keyword>
<dbReference type="OrthoDB" id="6510177at2759"/>
<comment type="subcellular location">
    <subcellularLocation>
        <location evidence="8">Cell projection</location>
        <location evidence="8">Cilium</location>
        <location evidence="8">Flagellum membrane</location>
        <topology evidence="8">Multi-pass membrane protein</topology>
    </subcellularLocation>
</comment>
<dbReference type="GO" id="GO:0097225">
    <property type="term" value="C:sperm midpiece"/>
    <property type="evidence" value="ECO:0007669"/>
    <property type="project" value="UniProtKB-ARBA"/>
</dbReference>
<feature type="transmembrane region" description="Helical" evidence="11">
    <location>
        <begin position="683"/>
        <end position="701"/>
    </location>
</feature>
<dbReference type="Gene3D" id="1.20.1640.10">
    <property type="entry name" value="Multidrug efflux transporter AcrB transmembrane domain"/>
    <property type="match status" value="2"/>
</dbReference>
<feature type="transmembrane region" description="Helical" evidence="11">
    <location>
        <begin position="325"/>
        <end position="343"/>
    </location>
</feature>
<dbReference type="InterPro" id="IPR051697">
    <property type="entry name" value="Patched_domain-protein"/>
</dbReference>
<evidence type="ECO:0000256" key="11">
    <source>
        <dbReference type="SAM" id="Phobius"/>
    </source>
</evidence>
<feature type="transmembrane region" description="Helical" evidence="11">
    <location>
        <begin position="363"/>
        <end position="382"/>
    </location>
</feature>
<feature type="transmembrane region" description="Helical" evidence="11">
    <location>
        <begin position="32"/>
        <end position="52"/>
    </location>
</feature>
<dbReference type="FunFam" id="1.20.1640.10:FF:000013">
    <property type="entry name" value="PaTched Related family"/>
    <property type="match status" value="1"/>
</dbReference>
<dbReference type="Pfam" id="PF02460">
    <property type="entry name" value="Patched"/>
    <property type="match status" value="1"/>
</dbReference>
<evidence type="ECO:0000256" key="7">
    <source>
        <dbReference type="ARBA" id="ARBA00057027"/>
    </source>
</evidence>
<accession>A0A553RKC2</accession>
<dbReference type="PANTHER" id="PTHR10796">
    <property type="entry name" value="PATCHED-RELATED"/>
    <property type="match status" value="1"/>
</dbReference>
<feature type="transmembrane region" description="Helical" evidence="11">
    <location>
        <begin position="708"/>
        <end position="728"/>
    </location>
</feature>
<evidence type="ECO:0000256" key="4">
    <source>
        <dbReference type="ARBA" id="ARBA00022989"/>
    </source>
</evidence>
<keyword evidence="14" id="KW-1185">Reference proteome</keyword>
<keyword evidence="6" id="KW-0325">Glycoprotein</keyword>
<keyword evidence="5 11" id="KW-0472">Membrane</keyword>
<comment type="function">
    <text evidence="7">May play a role in sperm development or sperm function. However, does not appear to have an essential role in spermatogenesis or male fertility.</text>
</comment>
<feature type="transmembrane region" description="Helical" evidence="11">
    <location>
        <begin position="394"/>
        <end position="417"/>
    </location>
</feature>
<feature type="transmembrane region" description="Helical" evidence="11">
    <location>
        <begin position="289"/>
        <end position="313"/>
    </location>
</feature>
<feature type="region of interest" description="Disordered" evidence="10">
    <location>
        <begin position="956"/>
        <end position="975"/>
    </location>
</feature>
<dbReference type="SUPFAM" id="SSF82866">
    <property type="entry name" value="Multidrug efflux transporter AcrB transmembrane domain"/>
    <property type="match status" value="2"/>
</dbReference>
<proteinExistence type="inferred from homology"/>
<dbReference type="Proteomes" id="UP000316079">
    <property type="component" value="Unassembled WGS sequence"/>
</dbReference>
<evidence type="ECO:0000256" key="1">
    <source>
        <dbReference type="ARBA" id="ARBA00005585"/>
    </source>
</evidence>
<dbReference type="InterPro" id="IPR000731">
    <property type="entry name" value="SSD"/>
</dbReference>
<evidence type="ECO:0000313" key="13">
    <source>
        <dbReference type="EMBL" id="TRZ02620.1"/>
    </source>
</evidence>
<evidence type="ECO:0000256" key="5">
    <source>
        <dbReference type="ARBA" id="ARBA00023136"/>
    </source>
</evidence>
<evidence type="ECO:0000259" key="12">
    <source>
        <dbReference type="PROSITE" id="PS50156"/>
    </source>
</evidence>
<evidence type="ECO:0000256" key="10">
    <source>
        <dbReference type="SAM" id="MobiDB-lite"/>
    </source>
</evidence>
<dbReference type="AlphaFoldDB" id="A0A553RKC2"/>
<feature type="transmembrane region" description="Helical" evidence="11">
    <location>
        <begin position="809"/>
        <end position="832"/>
    </location>
</feature>
<reference evidence="13 14" key="1">
    <citation type="journal article" date="2019" name="Sci. Data">
        <title>Hybrid genome assembly and annotation of Danionella translucida.</title>
        <authorList>
            <person name="Kadobianskyi M."/>
            <person name="Schulze L."/>
            <person name="Schuelke M."/>
            <person name="Judkewitz B."/>
        </authorList>
    </citation>
    <scope>NUCLEOTIDE SEQUENCE [LARGE SCALE GENOMIC DNA]</scope>
    <source>
        <strain evidence="13 14">Bolton</strain>
    </source>
</reference>
<evidence type="ECO:0000313" key="14">
    <source>
        <dbReference type="Proteomes" id="UP000316079"/>
    </source>
</evidence>
<dbReference type="GO" id="GO:0016020">
    <property type="term" value="C:membrane"/>
    <property type="evidence" value="ECO:0007669"/>
    <property type="project" value="InterPro"/>
</dbReference>
<evidence type="ECO:0000256" key="6">
    <source>
        <dbReference type="ARBA" id="ARBA00023180"/>
    </source>
</evidence>
<name>A0A553RKC2_9TELE</name>
<keyword evidence="2" id="KW-1003">Cell membrane</keyword>
<feature type="transmembrane region" description="Helical" evidence="11">
    <location>
        <begin position="734"/>
        <end position="756"/>
    </location>
</feature>
<comment type="similarity">
    <text evidence="1">Belongs to the patched family.</text>
</comment>
<keyword evidence="3 11" id="KW-0812">Transmembrane</keyword>
<comment type="caution">
    <text evidence="13">The sequence shown here is derived from an EMBL/GenBank/DDBJ whole genome shotgun (WGS) entry which is preliminary data.</text>
</comment>
<evidence type="ECO:0000256" key="3">
    <source>
        <dbReference type="ARBA" id="ARBA00022692"/>
    </source>
</evidence>
<gene>
    <name evidence="13" type="ORF">DNTS_018259</name>
</gene>
<dbReference type="EMBL" id="SRMA01023903">
    <property type="protein sequence ID" value="TRZ02620.1"/>
    <property type="molecule type" value="Genomic_DNA"/>
</dbReference>
<organism evidence="13 14">
    <name type="scientific">Danionella cerebrum</name>
    <dbReference type="NCBI Taxonomy" id="2873325"/>
    <lineage>
        <taxon>Eukaryota</taxon>
        <taxon>Metazoa</taxon>
        <taxon>Chordata</taxon>
        <taxon>Craniata</taxon>
        <taxon>Vertebrata</taxon>
        <taxon>Euteleostomi</taxon>
        <taxon>Actinopterygii</taxon>
        <taxon>Neopterygii</taxon>
        <taxon>Teleostei</taxon>
        <taxon>Ostariophysi</taxon>
        <taxon>Cypriniformes</taxon>
        <taxon>Danionidae</taxon>
        <taxon>Danioninae</taxon>
        <taxon>Danionella</taxon>
    </lineage>
</organism>
<sequence>MKLNEKKPQHCVEKPISICFQRFGRLVGTHPWWFFICPLVLSGLLGTGFYFLEEREANDIEDQFTPVNGPAKLERRFVQQNFPLNDSVFSNQRLYTDGVYASFIAVTKSSSILTDAAFQEIVALDRKVKQLNVSSGLTFEGLCARRYKKCIPNKILDIYQYYGKGLESIELTFPFFRFGFSYIFLGYSVGGVKLNSSVIKSAKAVRLFYFLKEDNRTRTNLWLNEFLKVFPSNLSLNSIKVTHSTSLSRQVEFEANTKDVIPLFSITYVIAIGFSILSCLRFDCVRNKVWVAAFGVFSAGLAVLSSFGMMLHIGVPFVMTVANSPFLILGIGVDDMFILISCWQQTNVHDRVETRLSNTYKEAAISITITTLTDVLAFYIGLMTPFRSVRSFCLYTSTSILFCYIYSVTFFGAFLVLNGRRENSNKHWLTCKEVSDECPVGQSKWYELCCVGGAYDHHTGTEEVQPMNHFFKKYYGPFLTKSWTKVFVIVFYCIYLIISIYGCFQIQEGIDLRNLAADDSYVVKYYDNEKEYFSEYGPNIMVVIRQEFPYWDEKYMSDLETCIDDFKNLSFIEKDIFTSWIKSYKYYGSHSKLNLSAEEVFKDNLGNFLGFYSDFKQDVNFTNNSIHASRFFIQTVNISTALDEMNMLNKLRETAQNCPVPLLVYHPAFIYHDQYAVIVSNTIQNIGVTTAVMLLISLLLIPNPLCSLWVTFSIASVIVGVTGFMALWDVNLDTISMIILVVCIGFSVDFSAHISYAFVSNKKPSANEKAVEALFNLGYPILQGAVSTILGVVVLSASKNYIFRTFFKIMFLVIFFGLFHGLTFIPVFLTFFDMCSGTRLKTESVPEEETIKNNHNNVQTISQDGELKERETYDNHTFQSDNHCKHQTCTSIWDITGNNHLVPRNQVCMASTMPIFRVDGQTYEVHMCTLSDEVMVEVNGQSKRCVDSQKCVLGNSNHIPDSNGPIPNSSESTIL</sequence>
<dbReference type="PANTHER" id="PTHR10796:SF60">
    <property type="entry name" value="PATCHED DOMAIN-CONTAINING PROTEIN 3"/>
    <property type="match status" value="1"/>
</dbReference>
<protein>
    <recommendedName>
        <fullName evidence="9">Patched domain-containing protein 3</fullName>
    </recommendedName>
</protein>